<comment type="caution">
    <text evidence="1">The sequence shown here is derived from an EMBL/GenBank/DDBJ whole genome shotgun (WGS) entry which is preliminary data.</text>
</comment>
<sequence>MTTAGEIDELERHFVAAPGTFTTSPLYRALCPVVAQDRSTLELLTGRRPGQQASYLFFGAVHYLLLGGVRHPLREFYPSLVGASAADPAEAGPVLRDFCRRYRAELGQLVRTRLVQTNVVRRAVALRYALWVVGQRCPGPVHLVEVGSSAGVHLYVDRYRYLLGDQVFGPADARVTLDSRWLGRAPLPDLDDVPEIASRTGVDLNPVDVTDERERRWLRALVWPENQDAATLLDTALDGVLAEPPDVVAGDAVEVCPELGRRLPAGEPRVVFHAATRMHVPAARRAAFDRAIDSIGAGGPLYHVWQEPPSAPHRGHGADPRAELAMHGPDVDQVVPLLRVDGHLRWLGPLDITP</sequence>
<evidence type="ECO:0000313" key="1">
    <source>
        <dbReference type="EMBL" id="GIG87033.1"/>
    </source>
</evidence>
<name>A0ABQ4DX79_9ACTN</name>
<organism evidence="1 2">
    <name type="scientific">Plantactinospora endophytica</name>
    <dbReference type="NCBI Taxonomy" id="673535"/>
    <lineage>
        <taxon>Bacteria</taxon>
        <taxon>Bacillati</taxon>
        <taxon>Actinomycetota</taxon>
        <taxon>Actinomycetes</taxon>
        <taxon>Micromonosporales</taxon>
        <taxon>Micromonosporaceae</taxon>
        <taxon>Plantactinospora</taxon>
    </lineage>
</organism>
<accession>A0ABQ4DX79</accession>
<evidence type="ECO:0008006" key="3">
    <source>
        <dbReference type="Google" id="ProtNLM"/>
    </source>
</evidence>
<dbReference type="InterPro" id="IPR011200">
    <property type="entry name" value="UCP012608"/>
</dbReference>
<reference evidence="1 2" key="1">
    <citation type="submission" date="2021-01" db="EMBL/GenBank/DDBJ databases">
        <title>Whole genome shotgun sequence of Plantactinospora endophytica NBRC 110450.</title>
        <authorList>
            <person name="Komaki H."/>
            <person name="Tamura T."/>
        </authorList>
    </citation>
    <scope>NUCLEOTIDE SEQUENCE [LARGE SCALE GENOMIC DNA]</scope>
    <source>
        <strain evidence="1 2">NBRC 110450</strain>
    </source>
</reference>
<gene>
    <name evidence="1" type="ORF">Pen02_19690</name>
</gene>
<dbReference type="Pfam" id="PF10094">
    <property type="entry name" value="DUF2332"/>
    <property type="match status" value="1"/>
</dbReference>
<evidence type="ECO:0000313" key="2">
    <source>
        <dbReference type="Proteomes" id="UP000646749"/>
    </source>
</evidence>
<protein>
    <recommendedName>
        <fullName evidence="3">DUF2332 domain-containing protein</fullName>
    </recommendedName>
</protein>
<dbReference type="EMBL" id="BONW01000008">
    <property type="protein sequence ID" value="GIG87033.1"/>
    <property type="molecule type" value="Genomic_DNA"/>
</dbReference>
<keyword evidence="2" id="KW-1185">Reference proteome</keyword>
<dbReference type="RefSeq" id="WP_203865620.1">
    <property type="nucleotide sequence ID" value="NZ_BONW01000008.1"/>
</dbReference>
<proteinExistence type="predicted"/>
<dbReference type="Proteomes" id="UP000646749">
    <property type="component" value="Unassembled WGS sequence"/>
</dbReference>